<sequence length="242" mass="25136">MAGSFALAALLYALPIAARTNYEGCTSFTSTVTVRPEPGYGNTYNTVIWYVSDTLEICKGVDCGGGRAPPRSVPGCPIYKGTETVTPEFLDHDPIAPQTADESEDKSSHITAAPTLTTTEAEAEEPETTEAEESEASETTITETTISETSSVVPEESETSTKSETEAKETSVEAPEATTVATKPVHKSNETASLTKGPGETSAKEEATPQPTAIDSDSAGAGVTAKGLTLVAGLIGVLAWVL</sequence>
<evidence type="ECO:0008006" key="5">
    <source>
        <dbReference type="Google" id="ProtNLM"/>
    </source>
</evidence>
<feature type="signal peptide" evidence="2">
    <location>
        <begin position="1"/>
        <end position="18"/>
    </location>
</feature>
<gene>
    <name evidence="3" type="ORF">NW762_013996</name>
</gene>
<comment type="caution">
    <text evidence="3">The sequence shown here is derived from an EMBL/GenBank/DDBJ whole genome shotgun (WGS) entry which is preliminary data.</text>
</comment>
<feature type="region of interest" description="Disordered" evidence="1">
    <location>
        <begin position="88"/>
        <end position="219"/>
    </location>
</feature>
<keyword evidence="4" id="KW-1185">Reference proteome</keyword>
<name>A0A9W8V9U8_9HYPO</name>
<feature type="compositionally biased region" description="Basic and acidic residues" evidence="1">
    <location>
        <begin position="159"/>
        <end position="171"/>
    </location>
</feature>
<evidence type="ECO:0000256" key="2">
    <source>
        <dbReference type="SAM" id="SignalP"/>
    </source>
</evidence>
<feature type="compositionally biased region" description="Low complexity" evidence="1">
    <location>
        <begin position="137"/>
        <end position="154"/>
    </location>
</feature>
<dbReference type="AlphaFoldDB" id="A0A9W8V9U8"/>
<proteinExistence type="predicted"/>
<dbReference type="Proteomes" id="UP001152049">
    <property type="component" value="Unassembled WGS sequence"/>
</dbReference>
<organism evidence="3 4">
    <name type="scientific">Fusarium torreyae</name>
    <dbReference type="NCBI Taxonomy" id="1237075"/>
    <lineage>
        <taxon>Eukaryota</taxon>
        <taxon>Fungi</taxon>
        <taxon>Dikarya</taxon>
        <taxon>Ascomycota</taxon>
        <taxon>Pezizomycotina</taxon>
        <taxon>Sordariomycetes</taxon>
        <taxon>Hypocreomycetidae</taxon>
        <taxon>Hypocreales</taxon>
        <taxon>Nectriaceae</taxon>
        <taxon>Fusarium</taxon>
    </lineage>
</organism>
<evidence type="ECO:0000256" key="1">
    <source>
        <dbReference type="SAM" id="MobiDB-lite"/>
    </source>
</evidence>
<feature type="compositionally biased region" description="Acidic residues" evidence="1">
    <location>
        <begin position="121"/>
        <end position="136"/>
    </location>
</feature>
<keyword evidence="2" id="KW-0732">Signal</keyword>
<evidence type="ECO:0000313" key="3">
    <source>
        <dbReference type="EMBL" id="KAJ4245487.1"/>
    </source>
</evidence>
<evidence type="ECO:0000313" key="4">
    <source>
        <dbReference type="Proteomes" id="UP001152049"/>
    </source>
</evidence>
<accession>A0A9W8V9U8</accession>
<reference evidence="3" key="1">
    <citation type="submission" date="2022-09" db="EMBL/GenBank/DDBJ databases">
        <title>Fusarium specimens isolated from Avocado Roots.</title>
        <authorList>
            <person name="Stajich J."/>
            <person name="Roper C."/>
            <person name="Heimlech-Rivalta G."/>
        </authorList>
    </citation>
    <scope>NUCLEOTIDE SEQUENCE</scope>
    <source>
        <strain evidence="3">CF00136</strain>
    </source>
</reference>
<dbReference type="EMBL" id="JAOQAZ010000046">
    <property type="protein sequence ID" value="KAJ4245487.1"/>
    <property type="molecule type" value="Genomic_DNA"/>
</dbReference>
<dbReference type="OrthoDB" id="5084696at2759"/>
<feature type="compositionally biased region" description="Low complexity" evidence="1">
    <location>
        <begin position="110"/>
        <end position="120"/>
    </location>
</feature>
<feature type="chain" id="PRO_5040856288" description="Siderophore biosynthesis enzyme" evidence="2">
    <location>
        <begin position="19"/>
        <end position="242"/>
    </location>
</feature>
<protein>
    <recommendedName>
        <fullName evidence="5">Siderophore biosynthesis enzyme</fullName>
    </recommendedName>
</protein>